<dbReference type="EMBL" id="JAGVWE010000002">
    <property type="protein sequence ID" value="MBS3062714.1"/>
    <property type="molecule type" value="Genomic_DNA"/>
</dbReference>
<protein>
    <submittedName>
        <fullName evidence="4">Glycosyltransferase</fullName>
        <ecNumber evidence="5">2.4.-.-</ecNumber>
    </submittedName>
</protein>
<dbReference type="InterPro" id="IPR001173">
    <property type="entry name" value="Glyco_trans_2-like"/>
</dbReference>
<dbReference type="Pfam" id="PF02709">
    <property type="entry name" value="Glyco_transf_7C"/>
    <property type="match status" value="1"/>
</dbReference>
<dbReference type="SUPFAM" id="SSF53448">
    <property type="entry name" value="Nucleotide-diphospho-sugar transferases"/>
    <property type="match status" value="1"/>
</dbReference>
<dbReference type="Proteomes" id="UP000678237">
    <property type="component" value="Unassembled WGS sequence"/>
</dbReference>
<evidence type="ECO:0000313" key="5">
    <source>
        <dbReference type="EMBL" id="MBS3062714.1"/>
    </source>
</evidence>
<dbReference type="PANTHER" id="PTHR43179:SF7">
    <property type="entry name" value="RHAMNOSYLTRANSFERASE WBBL"/>
    <property type="match status" value="1"/>
</dbReference>
<dbReference type="AlphaFoldDB" id="A0A7J4JDM4"/>
<dbReference type="Gene3D" id="3.90.550.10">
    <property type="entry name" value="Spore Coat Polysaccharide Biosynthesis Protein SpsA, Chain A"/>
    <property type="match status" value="1"/>
</dbReference>
<dbReference type="GO" id="GO:0016757">
    <property type="term" value="F:glycosyltransferase activity"/>
    <property type="evidence" value="ECO:0007669"/>
    <property type="project" value="UniProtKB-KW"/>
</dbReference>
<dbReference type="EC" id="2.4.-.-" evidence="5"/>
<dbReference type="InterPro" id="IPR029044">
    <property type="entry name" value="Nucleotide-diphossugar_trans"/>
</dbReference>
<sequence>MGVLGYFSGNPVMDVLLVWLALQWEKGMGTRGTCVKYSFVVPVRNRKGIRLHNALLSLRQQQFPKNQYEIIVVDYGGHDGLEAWVKERVPGVCYLYTHENGPFNEARAKNIGIRQAKGEFVISTNADILFEKHFLLALDALFAVFPDRLALCLRYDFDQQTVEAQGTRLVEKMDSLTRFASTVQRSHWWAGDCQASSKHNFELLRGFNEEFTGWGRLDNDLRTRMEEAGKRLFWLNPFTYIAHQNHDQNREEITAQEKRNDQILAKKYPDFRRNLEQEWGRIKP</sequence>
<dbReference type="EMBL" id="DUGH01000011">
    <property type="protein sequence ID" value="HIH15862.1"/>
    <property type="molecule type" value="Genomic_DNA"/>
</dbReference>
<evidence type="ECO:0000313" key="4">
    <source>
        <dbReference type="EMBL" id="HIH15862.1"/>
    </source>
</evidence>
<dbReference type="InterPro" id="IPR027791">
    <property type="entry name" value="Galactosyl_T_C"/>
</dbReference>
<evidence type="ECO:0000256" key="1">
    <source>
        <dbReference type="ARBA" id="ARBA00022679"/>
    </source>
</evidence>
<reference evidence="5" key="3">
    <citation type="submission" date="2021-05" db="EMBL/GenBank/DDBJ databases">
        <title>Protein family content uncovers lineage relationships and bacterial pathway maintenance mechanisms in DPANN archaea.</title>
        <authorList>
            <person name="Castelle C.J."/>
            <person name="Meheust R."/>
            <person name="Jaffe A.L."/>
            <person name="Seitz K."/>
            <person name="Gong X."/>
            <person name="Baker B.J."/>
            <person name="Banfield J.F."/>
        </authorList>
    </citation>
    <scope>NUCLEOTIDE SEQUENCE</scope>
    <source>
        <strain evidence="5">RIFCSPLOWO2_01_FULL_58_19</strain>
    </source>
</reference>
<proteinExistence type="predicted"/>
<dbReference type="PANTHER" id="PTHR43179">
    <property type="entry name" value="RHAMNOSYLTRANSFERASE WBBL"/>
    <property type="match status" value="1"/>
</dbReference>
<organism evidence="4 6">
    <name type="scientific">Candidatus Iainarchaeum sp</name>
    <dbReference type="NCBI Taxonomy" id="3101447"/>
    <lineage>
        <taxon>Archaea</taxon>
        <taxon>Candidatus Iainarchaeota</taxon>
        <taxon>Candidatus Iainarchaeia</taxon>
        <taxon>Candidatus Iainarchaeales</taxon>
        <taxon>Candidatus Iainarchaeaceae</taxon>
        <taxon>Candidatus Iainarchaeum</taxon>
    </lineage>
</organism>
<evidence type="ECO:0000259" key="3">
    <source>
        <dbReference type="Pfam" id="PF02709"/>
    </source>
</evidence>
<reference evidence="4" key="1">
    <citation type="journal article" date="2020" name="bioRxiv">
        <title>A rank-normalized archaeal taxonomy based on genome phylogeny resolves widespread incomplete and uneven classifications.</title>
        <authorList>
            <person name="Rinke C."/>
            <person name="Chuvochina M."/>
            <person name="Mussig A.J."/>
            <person name="Chaumeil P.-A."/>
            <person name="Waite D.W."/>
            <person name="Whitman W.B."/>
            <person name="Parks D.H."/>
            <person name="Hugenholtz P."/>
        </authorList>
    </citation>
    <scope>NUCLEOTIDE SEQUENCE</scope>
    <source>
        <strain evidence="4">UBA10219</strain>
    </source>
</reference>
<feature type="domain" description="Galactosyltransferase C-terminal" evidence="3">
    <location>
        <begin position="195"/>
        <end position="243"/>
    </location>
</feature>
<dbReference type="Proteomes" id="UP000564964">
    <property type="component" value="Unassembled WGS sequence"/>
</dbReference>
<evidence type="ECO:0000259" key="2">
    <source>
        <dbReference type="Pfam" id="PF00535"/>
    </source>
</evidence>
<keyword evidence="5" id="KW-0328">Glycosyltransferase</keyword>
<gene>
    <name evidence="4" type="ORF">HA252_00470</name>
    <name evidence="5" type="ORF">J4203_02490</name>
</gene>
<evidence type="ECO:0000313" key="6">
    <source>
        <dbReference type="Proteomes" id="UP000564964"/>
    </source>
</evidence>
<comment type="caution">
    <text evidence="4">The sequence shown here is derived from an EMBL/GenBank/DDBJ whole genome shotgun (WGS) entry which is preliminary data.</text>
</comment>
<accession>A0A7J4JDM4</accession>
<name>A0A7J4JDM4_9ARCH</name>
<dbReference type="Pfam" id="PF00535">
    <property type="entry name" value="Glycos_transf_2"/>
    <property type="match status" value="1"/>
</dbReference>
<feature type="domain" description="Glycosyltransferase 2-like" evidence="2">
    <location>
        <begin position="38"/>
        <end position="169"/>
    </location>
</feature>
<reference evidence="5" key="2">
    <citation type="submission" date="2021-03" db="EMBL/GenBank/DDBJ databases">
        <authorList>
            <person name="Jaffe A."/>
        </authorList>
    </citation>
    <scope>NUCLEOTIDE SEQUENCE</scope>
    <source>
        <strain evidence="5">RIFCSPLOWO2_01_FULL_58_19</strain>
    </source>
</reference>
<keyword evidence="1 4" id="KW-0808">Transferase</keyword>